<accession>A0A1G6BXN2</accession>
<comment type="similarity">
    <text evidence="2">Belongs to the RmuC family.</text>
</comment>
<evidence type="ECO:0000313" key="5">
    <source>
        <dbReference type="EMBL" id="SDB25369.1"/>
    </source>
</evidence>
<evidence type="ECO:0000313" key="6">
    <source>
        <dbReference type="Proteomes" id="UP000182508"/>
    </source>
</evidence>
<protein>
    <submittedName>
        <fullName evidence="5">DNA recombination protein RmuC</fullName>
    </submittedName>
</protein>
<reference evidence="5 6" key="1">
    <citation type="submission" date="2016-10" db="EMBL/GenBank/DDBJ databases">
        <authorList>
            <person name="de Groot N.N."/>
        </authorList>
    </citation>
    <scope>NUCLEOTIDE SEQUENCE [LARGE SCALE GENOMIC DNA]</scope>
    <source>
        <strain evidence="5 6">A-4</strain>
    </source>
</reference>
<evidence type="ECO:0000256" key="2">
    <source>
        <dbReference type="ARBA" id="ARBA00009840"/>
    </source>
</evidence>
<dbReference type="EMBL" id="FMXP01000015">
    <property type="protein sequence ID" value="SDB25369.1"/>
    <property type="molecule type" value="Genomic_DNA"/>
</dbReference>
<dbReference type="SUPFAM" id="SSF47162">
    <property type="entry name" value="Apolipoprotein"/>
    <property type="match status" value="1"/>
</dbReference>
<dbReference type="InterPro" id="IPR003798">
    <property type="entry name" value="DNA_recombination_RmuC"/>
</dbReference>
<gene>
    <name evidence="5" type="ORF">SAMN02910293_01269</name>
</gene>
<evidence type="ECO:0000256" key="1">
    <source>
        <dbReference type="ARBA" id="ARBA00003416"/>
    </source>
</evidence>
<dbReference type="eggNOG" id="COG1322">
    <property type="taxonomic scope" value="Bacteria"/>
</dbReference>
<dbReference type="GO" id="GO:0006310">
    <property type="term" value="P:DNA recombination"/>
    <property type="evidence" value="ECO:0007669"/>
    <property type="project" value="UniProtKB-KW"/>
</dbReference>
<evidence type="ECO:0000256" key="3">
    <source>
        <dbReference type="ARBA" id="ARBA00023054"/>
    </source>
</evidence>
<organism evidence="5 6">
    <name type="scientific">Streptococcus henryi</name>
    <dbReference type="NCBI Taxonomy" id="439219"/>
    <lineage>
        <taxon>Bacteria</taxon>
        <taxon>Bacillati</taxon>
        <taxon>Bacillota</taxon>
        <taxon>Bacilli</taxon>
        <taxon>Lactobacillales</taxon>
        <taxon>Streptococcaceae</taxon>
        <taxon>Streptococcus</taxon>
    </lineage>
</organism>
<keyword evidence="4" id="KW-0233">DNA recombination</keyword>
<dbReference type="PANTHER" id="PTHR30563">
    <property type="entry name" value="DNA RECOMBINATION PROTEIN RMUC"/>
    <property type="match status" value="1"/>
</dbReference>
<proteinExistence type="inferred from homology"/>
<name>A0A1G6BXN2_9STRE</name>
<dbReference type="Pfam" id="PF02646">
    <property type="entry name" value="RmuC"/>
    <property type="match status" value="1"/>
</dbReference>
<dbReference type="Proteomes" id="UP000182508">
    <property type="component" value="Unassembled WGS sequence"/>
</dbReference>
<sequence length="424" mass="48044">MDIVLVVIALASLAMISFLFMKIAELQGQLKETLEDNADNLSDQVSYQLEMASKDQSLELANQINRLQADLYQQLNDVRQVLHQNLTESRDRSDQRLEVINSNLTQSVKEMQASNEKRLEEMRQTVEEKLEQTLQNRLQASFETVSKQLESVNQGLGEMKTVAQDVGTLNKVLANTKTRGILGELQLGQIIEDIMTSSQYEREFVTVTGSTERVEYAIKLPGNSEGDYIYLPIDSKFPLEDYYRLEDAYETGDKDQIELYRKSLLNSIKRFAKDIHKKYLNPPETTNFGIMFLPTEGLYSEVVRNAAFFDSLRRDENIVVAGPSTLSALLNSLSVGFKTLNIQKNADDISKILGNVKVEFGKFGNMLIKAQKQLNTANTTLDNLISTRTNAIIRALNTVEAYQDQSTQSLLNIPQIEEERTEQD</sequence>
<dbReference type="STRING" id="439219.SAMN02910293_01269"/>
<keyword evidence="3" id="KW-0175">Coiled coil</keyword>
<dbReference type="AlphaFoldDB" id="A0A1G6BXN2"/>
<dbReference type="PANTHER" id="PTHR30563:SF0">
    <property type="entry name" value="DNA RECOMBINATION PROTEIN RMUC"/>
    <property type="match status" value="1"/>
</dbReference>
<dbReference type="Gene3D" id="1.20.120.20">
    <property type="entry name" value="Apolipoprotein"/>
    <property type="match status" value="1"/>
</dbReference>
<keyword evidence="6" id="KW-1185">Reference proteome</keyword>
<comment type="function">
    <text evidence="1">Involved in DNA recombination.</text>
</comment>
<evidence type="ECO:0000256" key="4">
    <source>
        <dbReference type="ARBA" id="ARBA00023172"/>
    </source>
</evidence>
<dbReference type="RefSeq" id="WP_074486075.1">
    <property type="nucleotide sequence ID" value="NZ_FMXP01000015.1"/>
</dbReference>